<comment type="caution">
    <text evidence="1">The sequence shown here is derived from an EMBL/GenBank/DDBJ whole genome shotgun (WGS) entry which is preliminary data.</text>
</comment>
<sequence length="32" mass="3835">MSGYFQVRIAEDDMEKTAFSTDYGHYEWVNDE</sequence>
<gene>
    <name evidence="1" type="ORF">JL09_g6846</name>
</gene>
<dbReference type="AlphaFoldDB" id="A0A099NKV0"/>
<dbReference type="SUPFAM" id="SSF56672">
    <property type="entry name" value="DNA/RNA polymerases"/>
    <property type="match status" value="1"/>
</dbReference>
<name>A0A099NKV0_PICKU</name>
<proteinExistence type="predicted"/>
<dbReference type="InterPro" id="IPR043502">
    <property type="entry name" value="DNA/RNA_pol_sf"/>
</dbReference>
<dbReference type="HOGENOM" id="CLU_3392449_0_0_1"/>
<evidence type="ECO:0000313" key="1">
    <source>
        <dbReference type="EMBL" id="KGK32547.1"/>
    </source>
</evidence>
<dbReference type="EMBL" id="JQFK01002129">
    <property type="protein sequence ID" value="KGK32547.1"/>
    <property type="molecule type" value="Genomic_DNA"/>
</dbReference>
<organism evidence="1 2">
    <name type="scientific">Pichia kudriavzevii</name>
    <name type="common">Yeast</name>
    <name type="synonym">Issatchenkia orientalis</name>
    <dbReference type="NCBI Taxonomy" id="4909"/>
    <lineage>
        <taxon>Eukaryota</taxon>
        <taxon>Fungi</taxon>
        <taxon>Dikarya</taxon>
        <taxon>Ascomycota</taxon>
        <taxon>Saccharomycotina</taxon>
        <taxon>Pichiomycetes</taxon>
        <taxon>Pichiales</taxon>
        <taxon>Pichiaceae</taxon>
        <taxon>Pichia</taxon>
    </lineage>
</organism>
<accession>A0A099NKV0</accession>
<reference evidence="2" key="1">
    <citation type="journal article" date="2014" name="Microb. Cell Fact.">
        <title>Exploiting Issatchenkia orientalis SD108 for succinic acid production.</title>
        <authorList>
            <person name="Xiao H."/>
            <person name="Shao Z."/>
            <person name="Jiang Y."/>
            <person name="Dole S."/>
            <person name="Zhao H."/>
        </authorList>
    </citation>
    <scope>NUCLEOTIDE SEQUENCE [LARGE SCALE GENOMIC DNA]</scope>
    <source>
        <strain evidence="2">SD108</strain>
    </source>
</reference>
<dbReference type="Gene3D" id="3.10.10.10">
    <property type="entry name" value="HIV Type 1 Reverse Transcriptase, subunit A, domain 1"/>
    <property type="match status" value="1"/>
</dbReference>
<dbReference type="Proteomes" id="UP000029867">
    <property type="component" value="Unassembled WGS sequence"/>
</dbReference>
<evidence type="ECO:0000313" key="2">
    <source>
        <dbReference type="Proteomes" id="UP000029867"/>
    </source>
</evidence>
<protein>
    <submittedName>
        <fullName evidence="1">Uncharacterized protein</fullName>
    </submittedName>
</protein>